<dbReference type="InterPro" id="IPR052022">
    <property type="entry name" value="26kDa_periplasmic_antigen"/>
</dbReference>
<gene>
    <name evidence="1" type="ORF">EZS27_018988</name>
</gene>
<evidence type="ECO:0000313" key="1">
    <source>
        <dbReference type="EMBL" id="KAA6332515.1"/>
    </source>
</evidence>
<dbReference type="Gene3D" id="3.30.110.170">
    <property type="entry name" value="Protein of unknown function (DUF541), domain 1"/>
    <property type="match status" value="1"/>
</dbReference>
<proteinExistence type="predicted"/>
<name>A0A5J4RGU7_9ZZZZ</name>
<dbReference type="AlphaFoldDB" id="A0A5J4RGU7"/>
<organism evidence="1">
    <name type="scientific">termite gut metagenome</name>
    <dbReference type="NCBI Taxonomy" id="433724"/>
    <lineage>
        <taxon>unclassified sequences</taxon>
        <taxon>metagenomes</taxon>
        <taxon>organismal metagenomes</taxon>
    </lineage>
</organism>
<dbReference type="PANTHER" id="PTHR34387:SF2">
    <property type="entry name" value="SLR1258 PROTEIN"/>
    <property type="match status" value="1"/>
</dbReference>
<comment type="caution">
    <text evidence="1">The sequence shown here is derived from an EMBL/GenBank/DDBJ whole genome shotgun (WGS) entry which is preliminary data.</text>
</comment>
<dbReference type="EMBL" id="SNRY01001231">
    <property type="protein sequence ID" value="KAA6332515.1"/>
    <property type="molecule type" value="Genomic_DNA"/>
</dbReference>
<dbReference type="InterPro" id="IPR007497">
    <property type="entry name" value="SIMPL/DUF541"/>
</dbReference>
<evidence type="ECO:0008006" key="2">
    <source>
        <dbReference type="Google" id="ProtNLM"/>
    </source>
</evidence>
<dbReference type="GO" id="GO:0006974">
    <property type="term" value="P:DNA damage response"/>
    <property type="evidence" value="ECO:0007669"/>
    <property type="project" value="TreeGrafter"/>
</dbReference>
<protein>
    <recommendedName>
        <fullName evidence="2">SIMPL domain-containing protein</fullName>
    </recommendedName>
</protein>
<dbReference type="InterPro" id="IPR016907">
    <property type="entry name" value="UCP029033"/>
</dbReference>
<dbReference type="PIRSF" id="PIRSF029033">
    <property type="entry name" value="UCP029033"/>
    <property type="match status" value="1"/>
</dbReference>
<dbReference type="PANTHER" id="PTHR34387">
    <property type="entry name" value="SLR1258 PROTEIN"/>
    <property type="match status" value="1"/>
</dbReference>
<sequence>MRGWKWEAFYIAIGLIVLGYLVKGGVTSKSKERVVTVQGIAETEVVAQKIVWPILYKEAGNDLSYLQYTVMTKSKLITDFLKANGVTTDEFGIMPVEISDTQTDKQIANRPYQRYIATSVILVTSTDVEKVYKILSENTFWKQNIAVVNDDDPQHEITYEYADIHSVKAKLVEKAIKNARSFAEQLANSSDSKVEKLKSVSQAQFSFVSKDANALYKKTLQVELTTNYYLK</sequence>
<accession>A0A5J4RGU7</accession>
<dbReference type="Pfam" id="PF04402">
    <property type="entry name" value="SIMPL"/>
    <property type="match status" value="1"/>
</dbReference>
<reference evidence="1" key="1">
    <citation type="submission" date="2019-03" db="EMBL/GenBank/DDBJ databases">
        <title>Single cell metagenomics reveals metabolic interactions within the superorganism composed of flagellate Streblomastix strix and complex community of Bacteroidetes bacteria on its surface.</title>
        <authorList>
            <person name="Treitli S.C."/>
            <person name="Kolisko M."/>
            <person name="Husnik F."/>
            <person name="Keeling P."/>
            <person name="Hampl V."/>
        </authorList>
    </citation>
    <scope>NUCLEOTIDE SEQUENCE</scope>
    <source>
        <strain evidence="1">STM</strain>
    </source>
</reference>